<keyword evidence="9" id="KW-1207">Sterol metabolism</keyword>
<dbReference type="Proteomes" id="UP001374579">
    <property type="component" value="Unassembled WGS sequence"/>
</dbReference>
<evidence type="ECO:0000259" key="15">
    <source>
        <dbReference type="PROSITE" id="PS51462"/>
    </source>
</evidence>
<dbReference type="GO" id="GO:0046872">
    <property type="term" value="F:metal ion binding"/>
    <property type="evidence" value="ECO:0007669"/>
    <property type="project" value="UniProtKB-KW"/>
</dbReference>
<feature type="domain" description="Nudix hydrolase" evidence="15">
    <location>
        <begin position="102"/>
        <end position="255"/>
    </location>
</feature>
<dbReference type="PANTHER" id="PTHR10885:SF0">
    <property type="entry name" value="ISOPENTENYL-DIPHOSPHATE DELTA-ISOMERASE"/>
    <property type="match status" value="1"/>
</dbReference>
<dbReference type="PANTHER" id="PTHR10885">
    <property type="entry name" value="ISOPENTENYL-DIPHOSPHATE DELTA-ISOMERASE"/>
    <property type="match status" value="1"/>
</dbReference>
<dbReference type="Pfam" id="PF00293">
    <property type="entry name" value="NUDIX"/>
    <property type="match status" value="1"/>
</dbReference>
<keyword evidence="14" id="KW-0413">Isomerase</keyword>
<dbReference type="GO" id="GO:0004452">
    <property type="term" value="F:isopentenyl-diphosphate delta-isomerase activity"/>
    <property type="evidence" value="ECO:0007669"/>
    <property type="project" value="UniProtKB-EC"/>
</dbReference>
<dbReference type="FunFam" id="3.90.79.10:FF:000012">
    <property type="entry name" value="Isopentenyl-diphosphate Delta-isomerase 1"/>
    <property type="match status" value="1"/>
</dbReference>
<keyword evidence="8" id="KW-0479">Metal-binding</keyword>
<comment type="caution">
    <text evidence="16">The sequence shown here is derived from an EMBL/GenBank/DDBJ whole genome shotgun (WGS) entry which is preliminary data.</text>
</comment>
<dbReference type="EC" id="5.3.3.2" evidence="6"/>
<keyword evidence="9" id="KW-0153">Cholesterol metabolism</keyword>
<dbReference type="EMBL" id="JBAMIC010000003">
    <property type="protein sequence ID" value="KAK7109312.1"/>
    <property type="molecule type" value="Genomic_DNA"/>
</dbReference>
<dbReference type="InterPro" id="IPR011876">
    <property type="entry name" value="IsopentenylPP_isomerase_typ1"/>
</dbReference>
<evidence type="ECO:0000256" key="2">
    <source>
        <dbReference type="ARBA" id="ARBA00001946"/>
    </source>
</evidence>
<keyword evidence="12" id="KW-0443">Lipid metabolism</keyword>
<evidence type="ECO:0000256" key="4">
    <source>
        <dbReference type="ARBA" id="ARBA00004826"/>
    </source>
</evidence>
<evidence type="ECO:0000256" key="10">
    <source>
        <dbReference type="ARBA" id="ARBA00022842"/>
    </source>
</evidence>
<proteinExistence type="inferred from homology"/>
<evidence type="ECO:0000313" key="17">
    <source>
        <dbReference type="Proteomes" id="UP001374579"/>
    </source>
</evidence>
<comment type="cofactor">
    <cofactor evidence="2">
        <name>Mg(2+)</name>
        <dbReference type="ChEBI" id="CHEBI:18420"/>
    </cofactor>
</comment>
<evidence type="ECO:0000256" key="8">
    <source>
        <dbReference type="ARBA" id="ARBA00022723"/>
    </source>
</evidence>
<sequence length="284" mass="32726">MTRIRPLFTFVGIIWRQSSFCRQMPIASVGSTCCRLSKFCSSARLSQHIPKMSKNEDVFQGLDQTQIDLMNEECILVDEDDNNVGAASKKTCHLLENINKGMLHRAFSVFLFNSEGKLLLQQRSDEKITFPGHFTNTCCSHPLSFEAEKDETKALGVRRAAQRKLKHELGIEANQVALADFNYLTRIHYRAANIPNDGKWGEHEIDYILFIQSDVTVVPNANEVKSYRWVSKEELKQFIEDADKDGVLLTPWFKLIVSKFLYRWWDNLSNLDSQKDCSTIHRML</sequence>
<evidence type="ECO:0000256" key="3">
    <source>
        <dbReference type="ARBA" id="ARBA00003951"/>
    </source>
</evidence>
<dbReference type="SUPFAM" id="SSF55811">
    <property type="entry name" value="Nudix"/>
    <property type="match status" value="1"/>
</dbReference>
<evidence type="ECO:0000256" key="13">
    <source>
        <dbReference type="ARBA" id="ARBA00023229"/>
    </source>
</evidence>
<accession>A0AAN9BPE2</accession>
<keyword evidence="11" id="KW-0752">Steroid biosynthesis</keyword>
<dbReference type="GO" id="GO:0009240">
    <property type="term" value="P:isopentenyl diphosphate biosynthetic process"/>
    <property type="evidence" value="ECO:0007669"/>
    <property type="project" value="TreeGrafter"/>
</dbReference>
<evidence type="ECO:0000313" key="16">
    <source>
        <dbReference type="EMBL" id="KAK7109312.1"/>
    </source>
</evidence>
<dbReference type="NCBIfam" id="TIGR02150">
    <property type="entry name" value="IPP_isom_1"/>
    <property type="match status" value="1"/>
</dbReference>
<evidence type="ECO:0000256" key="9">
    <source>
        <dbReference type="ARBA" id="ARBA00022778"/>
    </source>
</evidence>
<comment type="catalytic activity">
    <reaction evidence="1">
        <text>isopentenyl diphosphate = dimethylallyl diphosphate</text>
        <dbReference type="Rhea" id="RHEA:23284"/>
        <dbReference type="ChEBI" id="CHEBI:57623"/>
        <dbReference type="ChEBI" id="CHEBI:128769"/>
        <dbReference type="EC" id="5.3.3.2"/>
    </reaction>
</comment>
<evidence type="ECO:0000256" key="7">
    <source>
        <dbReference type="ARBA" id="ARBA00022516"/>
    </source>
</evidence>
<evidence type="ECO:0000256" key="5">
    <source>
        <dbReference type="ARBA" id="ARBA00007579"/>
    </source>
</evidence>
<name>A0AAN9BPE2_9CAEN</name>
<gene>
    <name evidence="16" type="ORF">V1264_013372</name>
</gene>
<dbReference type="PROSITE" id="PS51462">
    <property type="entry name" value="NUDIX"/>
    <property type="match status" value="1"/>
</dbReference>
<comment type="function">
    <text evidence="3">Catalyzes the 1,3-allylic rearrangement of the homoallylic substrate isopentenyl (IPP) to its highly electrophilic allylic isomer, dimethylallyl diphosphate (DMAPP).</text>
</comment>
<comment type="similarity">
    <text evidence="5">Belongs to the IPP isomerase type 1 family.</text>
</comment>
<keyword evidence="9" id="KW-0152">Cholesterol biosynthesis</keyword>
<evidence type="ECO:0000256" key="12">
    <source>
        <dbReference type="ARBA" id="ARBA00023098"/>
    </source>
</evidence>
<dbReference type="InterPro" id="IPR015797">
    <property type="entry name" value="NUDIX_hydrolase-like_dom_sf"/>
</dbReference>
<keyword evidence="9" id="KW-0756">Sterol biosynthesis</keyword>
<protein>
    <recommendedName>
        <fullName evidence="6">isopentenyl-diphosphate Delta-isomerase</fullName>
        <ecNumber evidence="6">5.3.3.2</ecNumber>
    </recommendedName>
</protein>
<comment type="pathway">
    <text evidence="4">Isoprenoid biosynthesis; dimethylallyl diphosphate biosynthesis; dimethylallyl diphosphate from isopentenyl diphosphate: step 1/1.</text>
</comment>
<organism evidence="16 17">
    <name type="scientific">Littorina saxatilis</name>
    <dbReference type="NCBI Taxonomy" id="31220"/>
    <lineage>
        <taxon>Eukaryota</taxon>
        <taxon>Metazoa</taxon>
        <taxon>Spiralia</taxon>
        <taxon>Lophotrochozoa</taxon>
        <taxon>Mollusca</taxon>
        <taxon>Gastropoda</taxon>
        <taxon>Caenogastropoda</taxon>
        <taxon>Littorinimorpha</taxon>
        <taxon>Littorinoidea</taxon>
        <taxon>Littorinidae</taxon>
        <taxon>Littorina</taxon>
    </lineage>
</organism>
<reference evidence="16 17" key="1">
    <citation type="submission" date="2024-02" db="EMBL/GenBank/DDBJ databases">
        <title>Chromosome-scale genome assembly of the rough periwinkle Littorina saxatilis.</title>
        <authorList>
            <person name="De Jode A."/>
            <person name="Faria R."/>
            <person name="Formenti G."/>
            <person name="Sims Y."/>
            <person name="Smith T.P."/>
            <person name="Tracey A."/>
            <person name="Wood J.M.D."/>
            <person name="Zagrodzka Z.B."/>
            <person name="Johannesson K."/>
            <person name="Butlin R.K."/>
            <person name="Leder E.H."/>
        </authorList>
    </citation>
    <scope>NUCLEOTIDE SEQUENCE [LARGE SCALE GENOMIC DNA]</scope>
    <source>
        <strain evidence="16">Snail1</strain>
        <tissue evidence="16">Muscle</tissue>
    </source>
</reference>
<keyword evidence="13" id="KW-0414">Isoprene biosynthesis</keyword>
<keyword evidence="17" id="KW-1185">Reference proteome</keyword>
<dbReference type="Gene3D" id="3.90.79.10">
    <property type="entry name" value="Nucleoside Triphosphate Pyrophosphohydrolase"/>
    <property type="match status" value="1"/>
</dbReference>
<evidence type="ECO:0000256" key="1">
    <source>
        <dbReference type="ARBA" id="ARBA00000374"/>
    </source>
</evidence>
<dbReference type="GO" id="GO:0006695">
    <property type="term" value="P:cholesterol biosynthetic process"/>
    <property type="evidence" value="ECO:0007669"/>
    <property type="project" value="UniProtKB-KW"/>
</dbReference>
<dbReference type="CDD" id="cd02885">
    <property type="entry name" value="NUDIX_IPP_Isomerase"/>
    <property type="match status" value="1"/>
</dbReference>
<evidence type="ECO:0000256" key="6">
    <source>
        <dbReference type="ARBA" id="ARBA00012057"/>
    </source>
</evidence>
<keyword evidence="9" id="KW-0753">Steroid metabolism</keyword>
<evidence type="ECO:0000256" key="14">
    <source>
        <dbReference type="ARBA" id="ARBA00023235"/>
    </source>
</evidence>
<keyword evidence="10" id="KW-0460">Magnesium</keyword>
<dbReference type="GO" id="GO:0005737">
    <property type="term" value="C:cytoplasm"/>
    <property type="evidence" value="ECO:0007669"/>
    <property type="project" value="TreeGrafter"/>
</dbReference>
<dbReference type="AlphaFoldDB" id="A0AAN9BPE2"/>
<dbReference type="InterPro" id="IPR000086">
    <property type="entry name" value="NUDIX_hydrolase_dom"/>
</dbReference>
<keyword evidence="7" id="KW-0444">Lipid biosynthesis</keyword>
<evidence type="ECO:0000256" key="11">
    <source>
        <dbReference type="ARBA" id="ARBA00022955"/>
    </source>
</evidence>